<dbReference type="Proteomes" id="UP000694001">
    <property type="component" value="Chromosome"/>
</dbReference>
<proteinExistence type="predicted"/>
<dbReference type="RefSeq" id="WP_218284384.1">
    <property type="nucleotide sequence ID" value="NZ_CP076448.1"/>
</dbReference>
<accession>A0A975TZM8</accession>
<dbReference type="EMBL" id="CP076448">
    <property type="protein sequence ID" value="QXM23525.1"/>
    <property type="molecule type" value="Genomic_DNA"/>
</dbReference>
<comment type="subcellular location">
    <subcellularLocation>
        <location evidence="1">Cell membrane</location>
        <topology evidence="1">Multi-pass membrane protein</topology>
    </subcellularLocation>
</comment>
<reference evidence="10" key="1">
    <citation type="submission" date="2021-06" db="EMBL/GenBank/DDBJ databases">
        <title>Elioraea tepida, sp. nov., a moderately thermophilic aerobic anoxygenic phototrophic bacterium isolated from an alkaline siliceous hot spring mat community in Yellowstone National Park, WY, USA.</title>
        <authorList>
            <person name="Saini M.K."/>
            <person name="Yoshida S."/>
            <person name="Sebastian A."/>
            <person name="Hirose S."/>
            <person name="Hara E."/>
            <person name="Tamaki H."/>
            <person name="Soulier N.T."/>
            <person name="Albert I."/>
            <person name="Hanada S."/>
            <person name="Bryant D.A."/>
            <person name="Tank M."/>
        </authorList>
    </citation>
    <scope>NUCLEOTIDE SEQUENCE</scope>
    <source>
        <strain evidence="10">MS-P2</strain>
    </source>
</reference>
<dbReference type="GO" id="GO:0005886">
    <property type="term" value="C:plasma membrane"/>
    <property type="evidence" value="ECO:0007669"/>
    <property type="project" value="UniProtKB-SubCell"/>
</dbReference>
<evidence type="ECO:0000256" key="1">
    <source>
        <dbReference type="ARBA" id="ARBA00004651"/>
    </source>
</evidence>
<dbReference type="AlphaFoldDB" id="A0A975TZM8"/>
<evidence type="ECO:0000256" key="6">
    <source>
        <dbReference type="ARBA" id="ARBA00023136"/>
    </source>
</evidence>
<feature type="domain" description="MacB-like periplasmic core" evidence="9">
    <location>
        <begin position="16"/>
        <end position="232"/>
    </location>
</feature>
<evidence type="ECO:0000256" key="7">
    <source>
        <dbReference type="SAM" id="Phobius"/>
    </source>
</evidence>
<evidence type="ECO:0000256" key="5">
    <source>
        <dbReference type="ARBA" id="ARBA00022989"/>
    </source>
</evidence>
<feature type="transmembrane region" description="Helical" evidence="7">
    <location>
        <begin position="260"/>
        <end position="282"/>
    </location>
</feature>
<sequence length="377" mass="39698">MNLALRDIRHRLGRFLITCLGVGLLLGVALAMVGISQGVVAEALALTRSLRAELWVVEAGTRGPFAEARRIPGDVREMVARVPGVSAAGSITLRTAEMAAPGRIIRAQVMGYEPGRPGWPSNISAGRGLGGARHELVADERAGLGLGATVLMGQDRYRTVGLTRGLVASGGDPLVFIHLRDSQELQFKLSPPAARRAAASGAGQGSTDTVNAVIARLHPGADAREVAETIRRWKHLSALTDAEQSELLTRSVANRARVQLGMFTVVLLFVTGVIIALIIYTMTMDKLREIATLKLIGAPDRTIAGLVLQQALLLGLAGFAAGLALIFAVRDRFPRTVALGPEEIGVMLAVVVTICALESLVSIRAALKIDAQAALGG</sequence>
<evidence type="ECO:0000256" key="3">
    <source>
        <dbReference type="ARBA" id="ARBA00022475"/>
    </source>
</evidence>
<name>A0A975TZM8_9PROT</name>
<dbReference type="Pfam" id="PF12704">
    <property type="entry name" value="MacB_PCD"/>
    <property type="match status" value="1"/>
</dbReference>
<dbReference type="InterPro" id="IPR051125">
    <property type="entry name" value="ABC-4/HrtB_transporter"/>
</dbReference>
<dbReference type="PANTHER" id="PTHR43738">
    <property type="entry name" value="ABC TRANSPORTER, MEMBRANE PROTEIN"/>
    <property type="match status" value="1"/>
</dbReference>
<dbReference type="KEGG" id="elio:KO353_09300"/>
<evidence type="ECO:0000259" key="9">
    <source>
        <dbReference type="Pfam" id="PF12704"/>
    </source>
</evidence>
<dbReference type="Pfam" id="PF02687">
    <property type="entry name" value="FtsX"/>
    <property type="match status" value="1"/>
</dbReference>
<gene>
    <name evidence="10" type="ORF">KO353_09300</name>
</gene>
<dbReference type="InterPro" id="IPR003838">
    <property type="entry name" value="ABC3_permease_C"/>
</dbReference>
<keyword evidence="6 7" id="KW-0472">Membrane</keyword>
<feature type="transmembrane region" description="Helical" evidence="7">
    <location>
        <begin position="303"/>
        <end position="329"/>
    </location>
</feature>
<dbReference type="PANTHER" id="PTHR43738:SF1">
    <property type="entry name" value="HEMIN TRANSPORT SYSTEM PERMEASE PROTEIN HRTB-RELATED"/>
    <property type="match status" value="1"/>
</dbReference>
<keyword evidence="11" id="KW-1185">Reference proteome</keyword>
<dbReference type="InterPro" id="IPR025857">
    <property type="entry name" value="MacB_PCD"/>
</dbReference>
<organism evidence="10 11">
    <name type="scientific">Elioraea tepida</name>
    <dbReference type="NCBI Taxonomy" id="2843330"/>
    <lineage>
        <taxon>Bacteria</taxon>
        <taxon>Pseudomonadati</taxon>
        <taxon>Pseudomonadota</taxon>
        <taxon>Alphaproteobacteria</taxon>
        <taxon>Acetobacterales</taxon>
        <taxon>Elioraeaceae</taxon>
        <taxon>Elioraea</taxon>
    </lineage>
</organism>
<evidence type="ECO:0000259" key="8">
    <source>
        <dbReference type="Pfam" id="PF02687"/>
    </source>
</evidence>
<evidence type="ECO:0000256" key="2">
    <source>
        <dbReference type="ARBA" id="ARBA00022448"/>
    </source>
</evidence>
<keyword evidence="5 7" id="KW-1133">Transmembrane helix</keyword>
<evidence type="ECO:0000313" key="10">
    <source>
        <dbReference type="EMBL" id="QXM23525.1"/>
    </source>
</evidence>
<protein>
    <submittedName>
        <fullName evidence="10">ABC transporter permease</fullName>
    </submittedName>
</protein>
<keyword evidence="2" id="KW-0813">Transport</keyword>
<evidence type="ECO:0000256" key="4">
    <source>
        <dbReference type="ARBA" id="ARBA00022692"/>
    </source>
</evidence>
<keyword evidence="4 7" id="KW-0812">Transmembrane</keyword>
<keyword evidence="3" id="KW-1003">Cell membrane</keyword>
<feature type="domain" description="ABC3 transporter permease C-terminal" evidence="8">
    <location>
        <begin position="262"/>
        <end position="370"/>
    </location>
</feature>
<feature type="transmembrane region" description="Helical" evidence="7">
    <location>
        <begin position="344"/>
        <end position="367"/>
    </location>
</feature>
<evidence type="ECO:0000313" key="11">
    <source>
        <dbReference type="Proteomes" id="UP000694001"/>
    </source>
</evidence>